<evidence type="ECO:0008006" key="3">
    <source>
        <dbReference type="Google" id="ProtNLM"/>
    </source>
</evidence>
<keyword evidence="2" id="KW-1185">Reference proteome</keyword>
<sequence>LESFKLLPGGTMMEDTLVQILSLPQMSRLKYLHLRLSLVSDLFFSYLKVAPERPILQHLRELRIAKCATQDGTIGRMIRSRHKYSYPLRHLHMSFMRQEEGLHQQDRAEFRRLRDMVSIFEIAT</sequence>
<evidence type="ECO:0000313" key="1">
    <source>
        <dbReference type="EMBL" id="TRM63147.1"/>
    </source>
</evidence>
<name>A0A550CED0_9AGAR</name>
<reference evidence="1 2" key="1">
    <citation type="journal article" date="2019" name="New Phytol.">
        <title>Comparative genomics reveals unique wood-decay strategies and fruiting body development in the Schizophyllaceae.</title>
        <authorList>
            <person name="Almasi E."/>
            <person name="Sahu N."/>
            <person name="Krizsan K."/>
            <person name="Balint B."/>
            <person name="Kovacs G.M."/>
            <person name="Kiss B."/>
            <person name="Cseklye J."/>
            <person name="Drula E."/>
            <person name="Henrissat B."/>
            <person name="Nagy I."/>
            <person name="Chovatia M."/>
            <person name="Adam C."/>
            <person name="LaButti K."/>
            <person name="Lipzen A."/>
            <person name="Riley R."/>
            <person name="Grigoriev I.V."/>
            <person name="Nagy L.G."/>
        </authorList>
    </citation>
    <scope>NUCLEOTIDE SEQUENCE [LARGE SCALE GENOMIC DNA]</scope>
    <source>
        <strain evidence="1 2">NL-1724</strain>
    </source>
</reference>
<feature type="non-terminal residue" evidence="1">
    <location>
        <position position="124"/>
    </location>
</feature>
<organism evidence="1 2">
    <name type="scientific">Schizophyllum amplum</name>
    <dbReference type="NCBI Taxonomy" id="97359"/>
    <lineage>
        <taxon>Eukaryota</taxon>
        <taxon>Fungi</taxon>
        <taxon>Dikarya</taxon>
        <taxon>Basidiomycota</taxon>
        <taxon>Agaricomycotina</taxon>
        <taxon>Agaricomycetes</taxon>
        <taxon>Agaricomycetidae</taxon>
        <taxon>Agaricales</taxon>
        <taxon>Schizophyllaceae</taxon>
        <taxon>Schizophyllum</taxon>
    </lineage>
</organism>
<dbReference type="EMBL" id="VDMD01000010">
    <property type="protein sequence ID" value="TRM63147.1"/>
    <property type="molecule type" value="Genomic_DNA"/>
</dbReference>
<protein>
    <recommendedName>
        <fullName evidence="3">F-box domain-containing protein</fullName>
    </recommendedName>
</protein>
<proteinExistence type="predicted"/>
<comment type="caution">
    <text evidence="1">The sequence shown here is derived from an EMBL/GenBank/DDBJ whole genome shotgun (WGS) entry which is preliminary data.</text>
</comment>
<feature type="non-terminal residue" evidence="1">
    <location>
        <position position="1"/>
    </location>
</feature>
<accession>A0A550CED0</accession>
<dbReference type="Proteomes" id="UP000320762">
    <property type="component" value="Unassembled WGS sequence"/>
</dbReference>
<evidence type="ECO:0000313" key="2">
    <source>
        <dbReference type="Proteomes" id="UP000320762"/>
    </source>
</evidence>
<dbReference type="AlphaFoldDB" id="A0A550CED0"/>
<gene>
    <name evidence="1" type="ORF">BD626DRAFT_495667</name>
</gene>